<evidence type="ECO:0000313" key="1">
    <source>
        <dbReference type="EMBL" id="JAH47687.1"/>
    </source>
</evidence>
<dbReference type="AlphaFoldDB" id="A0A0E9T2B6"/>
<name>A0A0E9T2B6_ANGAN</name>
<reference evidence="1" key="2">
    <citation type="journal article" date="2015" name="Fish Shellfish Immunol.">
        <title>Early steps in the European eel (Anguilla anguilla)-Vibrio vulnificus interaction in the gills: Role of the RtxA13 toxin.</title>
        <authorList>
            <person name="Callol A."/>
            <person name="Pajuelo D."/>
            <person name="Ebbesson L."/>
            <person name="Teles M."/>
            <person name="MacKenzie S."/>
            <person name="Amaro C."/>
        </authorList>
    </citation>
    <scope>NUCLEOTIDE SEQUENCE</scope>
</reference>
<sequence>MYSMQLQSWQEDLVATHFWLQHR</sequence>
<organism evidence="1">
    <name type="scientific">Anguilla anguilla</name>
    <name type="common">European freshwater eel</name>
    <name type="synonym">Muraena anguilla</name>
    <dbReference type="NCBI Taxonomy" id="7936"/>
    <lineage>
        <taxon>Eukaryota</taxon>
        <taxon>Metazoa</taxon>
        <taxon>Chordata</taxon>
        <taxon>Craniata</taxon>
        <taxon>Vertebrata</taxon>
        <taxon>Euteleostomi</taxon>
        <taxon>Actinopterygii</taxon>
        <taxon>Neopterygii</taxon>
        <taxon>Teleostei</taxon>
        <taxon>Anguilliformes</taxon>
        <taxon>Anguillidae</taxon>
        <taxon>Anguilla</taxon>
    </lineage>
</organism>
<dbReference type="EMBL" id="GBXM01060890">
    <property type="protein sequence ID" value="JAH47687.1"/>
    <property type="molecule type" value="Transcribed_RNA"/>
</dbReference>
<reference evidence="1" key="1">
    <citation type="submission" date="2014-11" db="EMBL/GenBank/DDBJ databases">
        <authorList>
            <person name="Amaro Gonzalez C."/>
        </authorList>
    </citation>
    <scope>NUCLEOTIDE SEQUENCE</scope>
</reference>
<proteinExistence type="predicted"/>
<protein>
    <submittedName>
        <fullName evidence="1">Uncharacterized protein</fullName>
    </submittedName>
</protein>
<accession>A0A0E9T2B6</accession>